<evidence type="ECO:0000313" key="2">
    <source>
        <dbReference type="Proteomes" id="UP000053097"/>
    </source>
</evidence>
<protein>
    <submittedName>
        <fullName evidence="1">Uncharacterized protein</fullName>
    </submittedName>
</protein>
<name>A0A026WMW0_OOCBI</name>
<organism evidence="1 2">
    <name type="scientific">Ooceraea biroi</name>
    <name type="common">Clonal raider ant</name>
    <name type="synonym">Cerapachys biroi</name>
    <dbReference type="NCBI Taxonomy" id="2015173"/>
    <lineage>
        <taxon>Eukaryota</taxon>
        <taxon>Metazoa</taxon>
        <taxon>Ecdysozoa</taxon>
        <taxon>Arthropoda</taxon>
        <taxon>Hexapoda</taxon>
        <taxon>Insecta</taxon>
        <taxon>Pterygota</taxon>
        <taxon>Neoptera</taxon>
        <taxon>Endopterygota</taxon>
        <taxon>Hymenoptera</taxon>
        <taxon>Apocrita</taxon>
        <taxon>Aculeata</taxon>
        <taxon>Formicoidea</taxon>
        <taxon>Formicidae</taxon>
        <taxon>Dorylinae</taxon>
        <taxon>Ooceraea</taxon>
    </lineage>
</organism>
<gene>
    <name evidence="1" type="ORF">X777_02519</name>
</gene>
<dbReference type="AlphaFoldDB" id="A0A026WMW0"/>
<accession>A0A026WMW0</accession>
<dbReference type="Proteomes" id="UP000053097">
    <property type="component" value="Unassembled WGS sequence"/>
</dbReference>
<reference evidence="1 2" key="1">
    <citation type="journal article" date="2014" name="Curr. Biol.">
        <title>The genome of the clonal raider ant Cerapachys biroi.</title>
        <authorList>
            <person name="Oxley P.R."/>
            <person name="Ji L."/>
            <person name="Fetter-Pruneda I."/>
            <person name="McKenzie S.K."/>
            <person name="Li C."/>
            <person name="Hu H."/>
            <person name="Zhang G."/>
            <person name="Kronauer D.J."/>
        </authorList>
    </citation>
    <scope>NUCLEOTIDE SEQUENCE [LARGE SCALE GENOMIC DNA]</scope>
</reference>
<evidence type="ECO:0000313" key="1">
    <source>
        <dbReference type="EMBL" id="EZA57268.1"/>
    </source>
</evidence>
<sequence length="53" mass="5874">MPYTKPLVAVGFDLYAPRPDKKSLCTLGDALDTVVASLYRYPSGIRLVPRKYG</sequence>
<keyword evidence="2" id="KW-1185">Reference proteome</keyword>
<dbReference type="EMBL" id="KK107151">
    <property type="protein sequence ID" value="EZA57268.1"/>
    <property type="molecule type" value="Genomic_DNA"/>
</dbReference>
<proteinExistence type="predicted"/>